<dbReference type="RefSeq" id="WP_149544220.1">
    <property type="nucleotide sequence ID" value="NZ_VTPS01000001.1"/>
</dbReference>
<dbReference type="InterPro" id="IPR027417">
    <property type="entry name" value="P-loop_NTPase"/>
</dbReference>
<gene>
    <name evidence="5" type="ORF">FWJ32_01620</name>
</gene>
<dbReference type="InterPro" id="IPR003593">
    <property type="entry name" value="AAA+_ATPase"/>
</dbReference>
<feature type="domain" description="ABC transporter" evidence="4">
    <location>
        <begin position="2"/>
        <end position="232"/>
    </location>
</feature>
<evidence type="ECO:0000256" key="2">
    <source>
        <dbReference type="ARBA" id="ARBA00022741"/>
    </source>
</evidence>
<name>A0A5D8QGH6_9THEO</name>
<sequence>MIEIKGLTVRYRQRHRCFLALDNINLTINNGDICAVIGPSGCGKSTFLYVLSGIIKEYEGNVLIDGKHINASEQRIGLILQDYGLLPWRNVYDNVTLGLKMKGGYKGDTEYIQYIVERLGLRDLLDRYPGQLSGGQRQRVAIARSFVLRPSILLMDEPFSALDAITREEMQDLFLKIWNEYRVSTVLVTHSIDEAIYLGRKIAILSPSPGRIIKIIENPLFGTEDLRIKNEFYEMEMEIRKIIRGDSHNES</sequence>
<keyword evidence="1" id="KW-0813">Transport</keyword>
<dbReference type="Pfam" id="PF00005">
    <property type="entry name" value="ABC_tran"/>
    <property type="match status" value="1"/>
</dbReference>
<reference evidence="5 6" key="1">
    <citation type="submission" date="2019-08" db="EMBL/GenBank/DDBJ databases">
        <title>Calorimonas adulescens gen. nov., sp. nov., an anaerobic thermophilic bacterium from Sakhalin hot spring.</title>
        <authorList>
            <person name="Khomyakova M.A."/>
            <person name="Merkel A.Y."/>
            <person name="Novikov A."/>
            <person name="Bonch-Osmolovskaya E.A."/>
            <person name="Slobodkin A.I."/>
        </authorList>
    </citation>
    <scope>NUCLEOTIDE SEQUENCE [LARGE SCALE GENOMIC DNA]</scope>
    <source>
        <strain evidence="5 6">A05MB</strain>
    </source>
</reference>
<keyword evidence="3 5" id="KW-0067">ATP-binding</keyword>
<protein>
    <submittedName>
        <fullName evidence="5">ABC transporter ATP-binding protein</fullName>
    </submittedName>
</protein>
<dbReference type="CDD" id="cd03293">
    <property type="entry name" value="ABC_NrtD_SsuB_transporters"/>
    <property type="match status" value="1"/>
</dbReference>
<dbReference type="PROSITE" id="PS00211">
    <property type="entry name" value="ABC_TRANSPORTER_1"/>
    <property type="match status" value="1"/>
</dbReference>
<comment type="caution">
    <text evidence="5">The sequence shown here is derived from an EMBL/GenBank/DDBJ whole genome shotgun (WGS) entry which is preliminary data.</text>
</comment>
<dbReference type="SUPFAM" id="SSF52540">
    <property type="entry name" value="P-loop containing nucleoside triphosphate hydrolases"/>
    <property type="match status" value="1"/>
</dbReference>
<dbReference type="InterPro" id="IPR050166">
    <property type="entry name" value="ABC_transporter_ATP-bind"/>
</dbReference>
<evidence type="ECO:0000313" key="6">
    <source>
        <dbReference type="Proteomes" id="UP000322976"/>
    </source>
</evidence>
<dbReference type="GO" id="GO:0005524">
    <property type="term" value="F:ATP binding"/>
    <property type="evidence" value="ECO:0007669"/>
    <property type="project" value="UniProtKB-KW"/>
</dbReference>
<dbReference type="PROSITE" id="PS50893">
    <property type="entry name" value="ABC_TRANSPORTER_2"/>
    <property type="match status" value="1"/>
</dbReference>
<dbReference type="PANTHER" id="PTHR42788">
    <property type="entry name" value="TAURINE IMPORT ATP-BINDING PROTEIN-RELATED"/>
    <property type="match status" value="1"/>
</dbReference>
<evidence type="ECO:0000313" key="5">
    <source>
        <dbReference type="EMBL" id="TZE83601.1"/>
    </source>
</evidence>
<accession>A0A5D8QGH6</accession>
<dbReference type="EMBL" id="VTPS01000001">
    <property type="protein sequence ID" value="TZE83601.1"/>
    <property type="molecule type" value="Genomic_DNA"/>
</dbReference>
<dbReference type="Gene3D" id="3.40.50.300">
    <property type="entry name" value="P-loop containing nucleotide triphosphate hydrolases"/>
    <property type="match status" value="1"/>
</dbReference>
<evidence type="ECO:0000259" key="4">
    <source>
        <dbReference type="PROSITE" id="PS50893"/>
    </source>
</evidence>
<dbReference type="InterPro" id="IPR017871">
    <property type="entry name" value="ABC_transporter-like_CS"/>
</dbReference>
<dbReference type="PANTHER" id="PTHR42788:SF13">
    <property type="entry name" value="ALIPHATIC SULFONATES IMPORT ATP-BINDING PROTEIN SSUB"/>
    <property type="match status" value="1"/>
</dbReference>
<dbReference type="InterPro" id="IPR003439">
    <property type="entry name" value="ABC_transporter-like_ATP-bd"/>
</dbReference>
<evidence type="ECO:0000256" key="1">
    <source>
        <dbReference type="ARBA" id="ARBA00022448"/>
    </source>
</evidence>
<organism evidence="5 6">
    <name type="scientific">Calorimonas adulescens</name>
    <dbReference type="NCBI Taxonomy" id="2606906"/>
    <lineage>
        <taxon>Bacteria</taxon>
        <taxon>Bacillati</taxon>
        <taxon>Bacillota</taxon>
        <taxon>Clostridia</taxon>
        <taxon>Thermoanaerobacterales</taxon>
        <taxon>Thermoanaerobacteraceae</taxon>
        <taxon>Calorimonas</taxon>
    </lineage>
</organism>
<proteinExistence type="predicted"/>
<dbReference type="GO" id="GO:0016887">
    <property type="term" value="F:ATP hydrolysis activity"/>
    <property type="evidence" value="ECO:0007669"/>
    <property type="project" value="InterPro"/>
</dbReference>
<dbReference type="AlphaFoldDB" id="A0A5D8QGH6"/>
<dbReference type="Proteomes" id="UP000322976">
    <property type="component" value="Unassembled WGS sequence"/>
</dbReference>
<keyword evidence="6" id="KW-1185">Reference proteome</keyword>
<dbReference type="SMART" id="SM00382">
    <property type="entry name" value="AAA"/>
    <property type="match status" value="1"/>
</dbReference>
<keyword evidence="2" id="KW-0547">Nucleotide-binding</keyword>
<evidence type="ECO:0000256" key="3">
    <source>
        <dbReference type="ARBA" id="ARBA00022840"/>
    </source>
</evidence>